<evidence type="ECO:0000313" key="3">
    <source>
        <dbReference type="Proteomes" id="UP000271137"/>
    </source>
</evidence>
<feature type="region of interest" description="Disordered" evidence="1">
    <location>
        <begin position="94"/>
        <end position="115"/>
    </location>
</feature>
<accession>A0ABX9ZXJ9</accession>
<gene>
    <name evidence="2" type="ORF">EJO66_30625</name>
</gene>
<dbReference type="Proteomes" id="UP000271137">
    <property type="component" value="Unassembled WGS sequence"/>
</dbReference>
<protein>
    <submittedName>
        <fullName evidence="2">Uncharacterized protein</fullName>
    </submittedName>
</protein>
<dbReference type="EMBL" id="RXFQ01000029">
    <property type="protein sequence ID" value="RSZ29199.1"/>
    <property type="molecule type" value="Genomic_DNA"/>
</dbReference>
<evidence type="ECO:0000256" key="1">
    <source>
        <dbReference type="SAM" id="MobiDB-lite"/>
    </source>
</evidence>
<proteinExistence type="predicted"/>
<evidence type="ECO:0000313" key="2">
    <source>
        <dbReference type="EMBL" id="RSZ29199.1"/>
    </source>
</evidence>
<sequence>MTKSGRAVWIIRNSLPLFGWDGDTLAFESTQSTEGQQELQAWRGDSVHYTHEPGSFVPLVQILQAQLIYRRSTRGHSIKRQKVIAYEVFFGKISQGNRDTSPKCRRRDQSEFWSE</sequence>
<name>A0ABX9ZXJ9_9BURK</name>
<keyword evidence="3" id="KW-1185">Reference proteome</keyword>
<comment type="caution">
    <text evidence="2">The sequence shown here is derived from an EMBL/GenBank/DDBJ whole genome shotgun (WGS) entry which is preliminary data.</text>
</comment>
<reference evidence="2 3" key="1">
    <citation type="submission" date="2018-12" db="EMBL/GenBank/DDBJ databases">
        <title>The genome sequences of strain 502.</title>
        <authorList>
            <person name="Gao J."/>
            <person name="Sun J."/>
        </authorList>
    </citation>
    <scope>NUCLEOTIDE SEQUENCE [LARGE SCALE GENOMIC DNA]</scope>
    <source>
        <strain evidence="2 3">502</strain>
    </source>
</reference>
<organism evidence="2 3">
    <name type="scientific">Variovorax beijingensis</name>
    <dbReference type="NCBI Taxonomy" id="2496117"/>
    <lineage>
        <taxon>Bacteria</taxon>
        <taxon>Pseudomonadati</taxon>
        <taxon>Pseudomonadota</taxon>
        <taxon>Betaproteobacteria</taxon>
        <taxon>Burkholderiales</taxon>
        <taxon>Comamonadaceae</taxon>
        <taxon>Variovorax</taxon>
    </lineage>
</organism>